<keyword evidence="2" id="KW-1133">Transmembrane helix</keyword>
<feature type="transmembrane region" description="Helical" evidence="2">
    <location>
        <begin position="70"/>
        <end position="97"/>
    </location>
</feature>
<evidence type="ECO:0000256" key="1">
    <source>
        <dbReference type="SAM" id="MobiDB-lite"/>
    </source>
</evidence>
<proteinExistence type="predicted"/>
<feature type="compositionally biased region" description="Polar residues" evidence="1">
    <location>
        <begin position="1"/>
        <end position="15"/>
    </location>
</feature>
<evidence type="ECO:0000256" key="2">
    <source>
        <dbReference type="SAM" id="Phobius"/>
    </source>
</evidence>
<keyword evidence="2" id="KW-0812">Transmembrane</keyword>
<feature type="transmembrane region" description="Helical" evidence="2">
    <location>
        <begin position="117"/>
        <end position="140"/>
    </location>
</feature>
<organism evidence="3 4">
    <name type="scientific">Halochromatium glycolicum</name>
    <dbReference type="NCBI Taxonomy" id="85075"/>
    <lineage>
        <taxon>Bacteria</taxon>
        <taxon>Pseudomonadati</taxon>
        <taxon>Pseudomonadota</taxon>
        <taxon>Gammaproteobacteria</taxon>
        <taxon>Chromatiales</taxon>
        <taxon>Chromatiaceae</taxon>
        <taxon>Halochromatium</taxon>
    </lineage>
</organism>
<evidence type="ECO:0000313" key="4">
    <source>
        <dbReference type="Proteomes" id="UP001296776"/>
    </source>
</evidence>
<dbReference type="AlphaFoldDB" id="A0AAJ0U7Z9"/>
<feature type="transmembrane region" description="Helical" evidence="2">
    <location>
        <begin position="224"/>
        <end position="242"/>
    </location>
</feature>
<gene>
    <name evidence="3" type="ORF">CKO40_20630</name>
</gene>
<accession>A0AAJ0U7Z9</accession>
<evidence type="ECO:0000313" key="3">
    <source>
        <dbReference type="EMBL" id="MBK1706877.1"/>
    </source>
</evidence>
<feature type="region of interest" description="Disordered" evidence="1">
    <location>
        <begin position="1"/>
        <end position="21"/>
    </location>
</feature>
<dbReference type="Proteomes" id="UP001296776">
    <property type="component" value="Unassembled WGS sequence"/>
</dbReference>
<reference evidence="3" key="2">
    <citation type="journal article" date="2020" name="Microorganisms">
        <title>Osmotic Adaptation and Compatible Solute Biosynthesis of Phototrophic Bacteria as Revealed from Genome Analyses.</title>
        <authorList>
            <person name="Imhoff J.F."/>
            <person name="Rahn T."/>
            <person name="Kunzel S."/>
            <person name="Keller A."/>
            <person name="Neulinger S.C."/>
        </authorList>
    </citation>
    <scope>NUCLEOTIDE SEQUENCE</scope>
    <source>
        <strain evidence="3">DSM 11080</strain>
    </source>
</reference>
<feature type="transmembrane region" description="Helical" evidence="2">
    <location>
        <begin position="197"/>
        <end position="218"/>
    </location>
</feature>
<name>A0AAJ0U7Z9_9GAMM</name>
<reference evidence="3" key="1">
    <citation type="submission" date="2017-08" db="EMBL/GenBank/DDBJ databases">
        <authorList>
            <person name="Imhoff J.F."/>
            <person name="Rahn T."/>
            <person name="Kuenzel S."/>
            <person name="Neulinger S.C."/>
        </authorList>
    </citation>
    <scope>NUCLEOTIDE SEQUENCE</scope>
    <source>
        <strain evidence="3">DSM 11080</strain>
    </source>
</reference>
<comment type="caution">
    <text evidence="3">The sequence shown here is derived from an EMBL/GenBank/DDBJ whole genome shotgun (WGS) entry which is preliminary data.</text>
</comment>
<keyword evidence="4" id="KW-1185">Reference proteome</keyword>
<dbReference type="EMBL" id="NRSJ01000054">
    <property type="protein sequence ID" value="MBK1706877.1"/>
    <property type="molecule type" value="Genomic_DNA"/>
</dbReference>
<sequence length="410" mass="44822">MATLDQTMTDTTVQQRAGDETAQAVDTGQANSAAAGGGGFLPLLRAQMRRYRKVVSWFARDAYGRFLWRMAFVLAFSLLAMGGLMGALGVIFFYSRALENGTVLVYGGFEIAVRESLLLLVAAAMGGLFLFIMSFAFRYAAVLQALAIGRAYEAFCSRRAIALLGAHGGRPETSTWAGQAGRLIQSDPRYCGRVARITVNMIPPVLAFAGTFMVLIFLDPILTLSLVAILFTALPLLYVVNVRGAHHSVAMERWAKAAAKRKRELVTLNAEHGESLDPECPEMAHPFREGPIARYLDAYLGRLRASYNSELVTNVVMGISVVVILASKGTQIFVTGQGWGELAVYMVALRVNLTSVTQASKTLTSVNRFYPQVARYFRFLQEIEGLPPTRPSRPKQTFPAAALDGQDDEE</sequence>
<keyword evidence="2" id="KW-0472">Membrane</keyword>
<feature type="region of interest" description="Disordered" evidence="1">
    <location>
        <begin position="388"/>
        <end position="410"/>
    </location>
</feature>
<protein>
    <submittedName>
        <fullName evidence="3">Uncharacterized protein</fullName>
    </submittedName>
</protein>